<reference evidence="1 2" key="1">
    <citation type="journal article" date="2014" name="Agronomy (Basel)">
        <title>A Draft Genome Sequence for Ensete ventricosum, the Drought-Tolerant Tree Against Hunger.</title>
        <authorList>
            <person name="Harrison J."/>
            <person name="Moore K.A."/>
            <person name="Paszkiewicz K."/>
            <person name="Jones T."/>
            <person name="Grant M."/>
            <person name="Ambacheew D."/>
            <person name="Muzemil S."/>
            <person name="Studholme D.J."/>
        </authorList>
    </citation>
    <scope>NUCLEOTIDE SEQUENCE [LARGE SCALE GENOMIC DNA]</scope>
</reference>
<name>A0A426YN46_ENSVE</name>
<dbReference type="AlphaFoldDB" id="A0A426YN46"/>
<dbReference type="Proteomes" id="UP000287651">
    <property type="component" value="Unassembled WGS sequence"/>
</dbReference>
<sequence>AYDNQNGYDVPFFRTVLEDNVHTQDLNSASEVSSLSSNILLYALNSLASSFSPLSSNGITQQQQLAHQPQQSLPQMYPQVHIPHYPNFVPYRHIFSPVYVPPIALPNYSSNPAYPHPSNGNNYLMMPGGSSQIPAASMKYAAAQYKPVPGGSPTAYASYNNSAGFTISSPGAVGSTAGPDDITRIKYKDHGLYMPNQQAETSDIWIQTQREHPSLQSAPYYNLSGQAPHAAFLAPHAGHGSFGPAAQISHVQYPGLYHPNQPASMAASPHQLVHHNVAPAIGGGVGVGVAAPGPGPGPQVGTYQQPQVGHLNWSTNF</sequence>
<dbReference type="EMBL" id="AMZH03011294">
    <property type="protein sequence ID" value="RRT53130.1"/>
    <property type="molecule type" value="Genomic_DNA"/>
</dbReference>
<dbReference type="PANTHER" id="PTHR47070">
    <property type="entry name" value="HYDROXYPROLINE-RICH GLYCOPROTEIN-LIKE"/>
    <property type="match status" value="1"/>
</dbReference>
<protein>
    <recommendedName>
        <fullName evidence="3">GBF-interacting protein 1 N-terminal domain-containing protein</fullName>
    </recommendedName>
</protein>
<dbReference type="PANTHER" id="PTHR47070:SF2">
    <property type="entry name" value="OS06G0206100 PROTEIN"/>
    <property type="match status" value="1"/>
</dbReference>
<evidence type="ECO:0000313" key="2">
    <source>
        <dbReference type="Proteomes" id="UP000287651"/>
    </source>
</evidence>
<gene>
    <name evidence="1" type="ORF">B296_00012861</name>
</gene>
<accession>A0A426YN46</accession>
<feature type="non-terminal residue" evidence="1">
    <location>
        <position position="1"/>
    </location>
</feature>
<proteinExistence type="predicted"/>
<comment type="caution">
    <text evidence="1">The sequence shown here is derived from an EMBL/GenBank/DDBJ whole genome shotgun (WGS) entry which is preliminary data.</text>
</comment>
<evidence type="ECO:0008006" key="3">
    <source>
        <dbReference type="Google" id="ProtNLM"/>
    </source>
</evidence>
<evidence type="ECO:0000313" key="1">
    <source>
        <dbReference type="EMBL" id="RRT53130.1"/>
    </source>
</evidence>
<organism evidence="1 2">
    <name type="scientific">Ensete ventricosum</name>
    <name type="common">Abyssinian banana</name>
    <name type="synonym">Musa ensete</name>
    <dbReference type="NCBI Taxonomy" id="4639"/>
    <lineage>
        <taxon>Eukaryota</taxon>
        <taxon>Viridiplantae</taxon>
        <taxon>Streptophyta</taxon>
        <taxon>Embryophyta</taxon>
        <taxon>Tracheophyta</taxon>
        <taxon>Spermatophyta</taxon>
        <taxon>Magnoliopsida</taxon>
        <taxon>Liliopsida</taxon>
        <taxon>Zingiberales</taxon>
        <taxon>Musaceae</taxon>
        <taxon>Ensete</taxon>
    </lineage>
</organism>